<dbReference type="Proteomes" id="UP001139502">
    <property type="component" value="Unassembled WGS sequence"/>
</dbReference>
<dbReference type="SUPFAM" id="SSF51735">
    <property type="entry name" value="NAD(P)-binding Rossmann-fold domains"/>
    <property type="match status" value="1"/>
</dbReference>
<dbReference type="RefSeq" id="WP_254165990.1">
    <property type="nucleotide sequence ID" value="NZ_JANAFB010000012.1"/>
</dbReference>
<dbReference type="InterPro" id="IPR050424">
    <property type="entry name" value="Gfo-Idh-MocA_inositol_DH"/>
</dbReference>
<reference evidence="4" key="1">
    <citation type="submission" date="2022-06" db="EMBL/GenBank/DDBJ databases">
        <title>Rothia sp. isolated from sandalwood seedling.</title>
        <authorList>
            <person name="Tuikhar N."/>
            <person name="Kirdat K."/>
            <person name="Thorat V."/>
            <person name="Swetha P."/>
            <person name="Padma S."/>
            <person name="Sundararaj R."/>
            <person name="Yadav A."/>
        </authorList>
    </citation>
    <scope>NUCLEOTIDE SEQUENCE</scope>
    <source>
        <strain evidence="4">AR01</strain>
    </source>
</reference>
<feature type="domain" description="GFO/IDH/MocA-like oxidoreductase" evidence="3">
    <location>
        <begin position="134"/>
        <end position="241"/>
    </location>
</feature>
<feature type="domain" description="Gfo/Idh/MocA-like oxidoreductase N-terminal" evidence="2">
    <location>
        <begin position="5"/>
        <end position="126"/>
    </location>
</feature>
<name>A0A9X2HF80_9MICC</name>
<proteinExistence type="predicted"/>
<evidence type="ECO:0000259" key="3">
    <source>
        <dbReference type="Pfam" id="PF22725"/>
    </source>
</evidence>
<dbReference type="PANTHER" id="PTHR43593:SF1">
    <property type="entry name" value="INOSITOL 2-DEHYDROGENASE"/>
    <property type="match status" value="1"/>
</dbReference>
<organism evidence="4 5">
    <name type="scientific">Rothia santali</name>
    <dbReference type="NCBI Taxonomy" id="2949643"/>
    <lineage>
        <taxon>Bacteria</taxon>
        <taxon>Bacillati</taxon>
        <taxon>Actinomycetota</taxon>
        <taxon>Actinomycetes</taxon>
        <taxon>Micrococcales</taxon>
        <taxon>Micrococcaceae</taxon>
        <taxon>Rothia</taxon>
    </lineage>
</organism>
<evidence type="ECO:0000313" key="4">
    <source>
        <dbReference type="EMBL" id="MCP3425672.1"/>
    </source>
</evidence>
<dbReference type="EMBL" id="JANAFB010000012">
    <property type="protein sequence ID" value="MCP3425672.1"/>
    <property type="molecule type" value="Genomic_DNA"/>
</dbReference>
<evidence type="ECO:0000313" key="5">
    <source>
        <dbReference type="Proteomes" id="UP001139502"/>
    </source>
</evidence>
<dbReference type="Pfam" id="PF01408">
    <property type="entry name" value="GFO_IDH_MocA"/>
    <property type="match status" value="1"/>
</dbReference>
<dbReference type="Gene3D" id="3.40.50.720">
    <property type="entry name" value="NAD(P)-binding Rossmann-like Domain"/>
    <property type="match status" value="1"/>
</dbReference>
<accession>A0A9X2HF80</accession>
<dbReference type="AlphaFoldDB" id="A0A9X2HF80"/>
<keyword evidence="5" id="KW-1185">Reference proteome</keyword>
<dbReference type="Pfam" id="PF22725">
    <property type="entry name" value="GFO_IDH_MocA_C3"/>
    <property type="match status" value="1"/>
</dbReference>
<comment type="caution">
    <text evidence="4">The sequence shown here is derived from an EMBL/GenBank/DDBJ whole genome shotgun (WGS) entry which is preliminary data.</text>
</comment>
<dbReference type="SUPFAM" id="SSF55347">
    <property type="entry name" value="Glyceraldehyde-3-phosphate dehydrogenase-like, C-terminal domain"/>
    <property type="match status" value="1"/>
</dbReference>
<dbReference type="InterPro" id="IPR055170">
    <property type="entry name" value="GFO_IDH_MocA-like_dom"/>
</dbReference>
<keyword evidence="1" id="KW-0520">NAD</keyword>
<dbReference type="PANTHER" id="PTHR43593">
    <property type="match status" value="1"/>
</dbReference>
<sequence>MTQELRIAVVGAGRMGSDHIERIHRRMERARITAIVDIDEAKARAAIDGIEGAKVYTDFTEAIDSGEVDAVLVATPGFLHEQVLLPTLTKGLPILCEKPLTPDSESAWRIVQAEVAAGRRLVQVGFMRRFDAGYRAVRAAVESGEHGELLALDCEHINPEVPDAYTGRNLIDDTVVHEFDGMRFLSGEEIVSVRVAGGKRSKHAKEGLMDPAQIQMETESGVRITVNTHVTSQYGYAVTTRASFEGAHVQEGLDVVTPGFEERFLDAYDAEVQEWIDASLAGELEGPDAWDGYAAAACCEAGLKAVDDLGQSYPVTLQEKPELYR</sequence>
<dbReference type="InterPro" id="IPR000683">
    <property type="entry name" value="Gfo/Idh/MocA-like_OxRdtase_N"/>
</dbReference>
<evidence type="ECO:0000259" key="2">
    <source>
        <dbReference type="Pfam" id="PF01408"/>
    </source>
</evidence>
<dbReference type="InterPro" id="IPR036291">
    <property type="entry name" value="NAD(P)-bd_dom_sf"/>
</dbReference>
<evidence type="ECO:0000256" key="1">
    <source>
        <dbReference type="ARBA" id="ARBA00023027"/>
    </source>
</evidence>
<dbReference type="Gene3D" id="3.30.360.10">
    <property type="entry name" value="Dihydrodipicolinate Reductase, domain 2"/>
    <property type="match status" value="1"/>
</dbReference>
<gene>
    <name evidence="4" type="ORF">NBM05_06510</name>
</gene>
<dbReference type="GO" id="GO:0000166">
    <property type="term" value="F:nucleotide binding"/>
    <property type="evidence" value="ECO:0007669"/>
    <property type="project" value="InterPro"/>
</dbReference>
<protein>
    <submittedName>
        <fullName evidence="4">Gfo/Idh/MocA family oxidoreductase</fullName>
    </submittedName>
</protein>